<proteinExistence type="inferred from homology"/>
<comment type="caution">
    <text evidence="7">The sequence shown here is derived from an EMBL/GenBank/DDBJ whole genome shotgun (WGS) entry which is preliminary data.</text>
</comment>
<protein>
    <submittedName>
        <fullName evidence="7">Type 1 fimbrial protein</fullName>
    </submittedName>
</protein>
<feature type="chain" id="PRO_5041308717" evidence="5">
    <location>
        <begin position="19"/>
        <end position="326"/>
    </location>
</feature>
<dbReference type="PANTHER" id="PTHR33420">
    <property type="entry name" value="FIMBRIAL SUBUNIT ELFA-RELATED"/>
    <property type="match status" value="1"/>
</dbReference>
<sequence>MKKYYIMLVLLFPMMSYATCSGTQEKDANISFTLTDQGETKNFNTNFDGSFSCYSSGDKIYIANSLQDYIVELQNSSGGKSIYIKLNASVGGESPIPTPGSVFPSRDYSAADLFNTKDIQLKVEYVDAPGNVKQRFSNTSTFTIDDAIIFSSNSSCSLTNILACLLGLNASFSQKITFNITHKPTTCKFLQSDYAITLPNISMKDLQAGRYGENVSDTLKLECNGVYSVATNPVTLKVSSGDWSDDGLTLKNTLPDGAQGVGFNIYSGSDTSVPLKNGSVLKRIEKMGAVDKYYNFIVSARYARINNEPLRTGKVQSKVVFTITYD</sequence>
<accession>A0AA37Z422</accession>
<name>A0AA37Z422_9ENTR</name>
<evidence type="ECO:0000256" key="2">
    <source>
        <dbReference type="ARBA" id="ARBA00006671"/>
    </source>
</evidence>
<evidence type="ECO:0000313" key="8">
    <source>
        <dbReference type="Proteomes" id="UP000867745"/>
    </source>
</evidence>
<dbReference type="Gene3D" id="2.60.40.1090">
    <property type="entry name" value="Fimbrial-type adhesion domain"/>
    <property type="match status" value="1"/>
</dbReference>
<comment type="similarity">
    <text evidence="2">Belongs to the fimbrial protein family.</text>
</comment>
<gene>
    <name evidence="7" type="ORF">JAW44_000232</name>
</gene>
<reference evidence="7" key="1">
    <citation type="journal article" date="2018" name="Genome Biol.">
        <title>SKESA: strategic k-mer extension for scrupulous assemblies.</title>
        <authorList>
            <person name="Souvorov A."/>
            <person name="Agarwala R."/>
            <person name="Lipman D.J."/>
        </authorList>
    </citation>
    <scope>NUCLEOTIDE SEQUENCE</scope>
    <source>
        <strain evidence="7">RS189</strain>
    </source>
</reference>
<evidence type="ECO:0000259" key="6">
    <source>
        <dbReference type="Pfam" id="PF00419"/>
    </source>
</evidence>
<dbReference type="InterPro" id="IPR050263">
    <property type="entry name" value="Bact_Fimbrial_Adh_Pro"/>
</dbReference>
<keyword evidence="3 5" id="KW-0732">Signal</keyword>
<dbReference type="EMBL" id="DACUGV010000001">
    <property type="protein sequence ID" value="HAT7590541.1"/>
    <property type="molecule type" value="Genomic_DNA"/>
</dbReference>
<evidence type="ECO:0000313" key="7">
    <source>
        <dbReference type="EMBL" id="HAT7590541.1"/>
    </source>
</evidence>
<dbReference type="GO" id="GO:0009289">
    <property type="term" value="C:pilus"/>
    <property type="evidence" value="ECO:0007669"/>
    <property type="project" value="UniProtKB-SubCell"/>
</dbReference>
<feature type="signal peptide" evidence="5">
    <location>
        <begin position="1"/>
        <end position="18"/>
    </location>
</feature>
<feature type="domain" description="Fimbrial-type adhesion" evidence="6">
    <location>
        <begin position="178"/>
        <end position="326"/>
    </location>
</feature>
<dbReference type="InterPro" id="IPR008966">
    <property type="entry name" value="Adhesion_dom_sf"/>
</dbReference>
<evidence type="ECO:0000256" key="5">
    <source>
        <dbReference type="SAM" id="SignalP"/>
    </source>
</evidence>
<dbReference type="AlphaFoldDB" id="A0AA37Z422"/>
<dbReference type="RefSeq" id="WP_137360800.1">
    <property type="nucleotide sequence ID" value="NZ_JAUJUK010000002.1"/>
</dbReference>
<reference evidence="7" key="2">
    <citation type="submission" date="2020-11" db="EMBL/GenBank/DDBJ databases">
        <authorList>
            <consortium name="NCBI Pathogen Detection Project"/>
        </authorList>
    </citation>
    <scope>NUCLEOTIDE SEQUENCE</scope>
    <source>
        <strain evidence="7">RS189</strain>
    </source>
</reference>
<evidence type="ECO:0000256" key="4">
    <source>
        <dbReference type="ARBA" id="ARBA00023263"/>
    </source>
</evidence>
<dbReference type="Pfam" id="PF00419">
    <property type="entry name" value="Fimbrial"/>
    <property type="match status" value="1"/>
</dbReference>
<dbReference type="InterPro" id="IPR000259">
    <property type="entry name" value="Adhesion_dom_fimbrial"/>
</dbReference>
<dbReference type="SUPFAM" id="SSF49401">
    <property type="entry name" value="Bacterial adhesins"/>
    <property type="match status" value="1"/>
</dbReference>
<comment type="subcellular location">
    <subcellularLocation>
        <location evidence="1">Fimbrium</location>
    </subcellularLocation>
</comment>
<evidence type="ECO:0000256" key="1">
    <source>
        <dbReference type="ARBA" id="ARBA00004561"/>
    </source>
</evidence>
<keyword evidence="4" id="KW-0281">Fimbrium</keyword>
<dbReference type="InterPro" id="IPR036937">
    <property type="entry name" value="Adhesion_dom_fimbrial_sf"/>
</dbReference>
<organism evidence="7 8">
    <name type="scientific">Citrobacter werkmanii</name>
    <dbReference type="NCBI Taxonomy" id="67827"/>
    <lineage>
        <taxon>Bacteria</taxon>
        <taxon>Pseudomonadati</taxon>
        <taxon>Pseudomonadota</taxon>
        <taxon>Gammaproteobacteria</taxon>
        <taxon>Enterobacterales</taxon>
        <taxon>Enterobacteriaceae</taxon>
        <taxon>Citrobacter</taxon>
        <taxon>Citrobacter freundii complex</taxon>
    </lineage>
</organism>
<dbReference type="Proteomes" id="UP000867745">
    <property type="component" value="Unassembled WGS sequence"/>
</dbReference>
<evidence type="ECO:0000256" key="3">
    <source>
        <dbReference type="ARBA" id="ARBA00022729"/>
    </source>
</evidence>
<dbReference type="GO" id="GO:0043709">
    <property type="term" value="P:cell adhesion involved in single-species biofilm formation"/>
    <property type="evidence" value="ECO:0007669"/>
    <property type="project" value="TreeGrafter"/>
</dbReference>
<dbReference type="PANTHER" id="PTHR33420:SF3">
    <property type="entry name" value="FIMBRIAL SUBUNIT ELFA"/>
    <property type="match status" value="1"/>
</dbReference>